<keyword evidence="2" id="KW-1185">Reference proteome</keyword>
<dbReference type="InterPro" id="IPR027417">
    <property type="entry name" value="P-loop_NTPase"/>
</dbReference>
<evidence type="ECO:0000313" key="1">
    <source>
        <dbReference type="EMBL" id="MFC3323107.1"/>
    </source>
</evidence>
<gene>
    <name evidence="1" type="ORF">ACFOJ9_15160</name>
</gene>
<dbReference type="EMBL" id="JBHRVD010000001">
    <property type="protein sequence ID" value="MFC3323107.1"/>
    <property type="molecule type" value="Genomic_DNA"/>
</dbReference>
<dbReference type="Proteomes" id="UP001595648">
    <property type="component" value="Unassembled WGS sequence"/>
</dbReference>
<evidence type="ECO:0008006" key="3">
    <source>
        <dbReference type="Google" id="ProtNLM"/>
    </source>
</evidence>
<dbReference type="InterPro" id="IPR052922">
    <property type="entry name" value="Cytidylate_Kinase-2"/>
</dbReference>
<dbReference type="PANTHER" id="PTHR37816">
    <property type="entry name" value="YALI0E33011P"/>
    <property type="match status" value="1"/>
</dbReference>
<organism evidence="1 2">
    <name type="scientific">Mesorhizobium cantuariense</name>
    <dbReference type="NCBI Taxonomy" id="1300275"/>
    <lineage>
        <taxon>Bacteria</taxon>
        <taxon>Pseudomonadati</taxon>
        <taxon>Pseudomonadota</taxon>
        <taxon>Alphaproteobacteria</taxon>
        <taxon>Hyphomicrobiales</taxon>
        <taxon>Phyllobacteriaceae</taxon>
        <taxon>Mesorhizobium</taxon>
    </lineage>
</organism>
<dbReference type="PANTHER" id="PTHR37816:SF3">
    <property type="entry name" value="MODULATES DNA TOPOLOGY"/>
    <property type="match status" value="1"/>
</dbReference>
<dbReference type="Gene3D" id="3.40.50.300">
    <property type="entry name" value="P-loop containing nucleotide triphosphate hydrolases"/>
    <property type="match status" value="1"/>
</dbReference>
<accession>A0ABV7MN12</accession>
<dbReference type="RefSeq" id="WP_378987790.1">
    <property type="nucleotide sequence ID" value="NZ_JBHRVD010000001.1"/>
</dbReference>
<name>A0ABV7MN12_9HYPH</name>
<comment type="caution">
    <text evidence="1">The sequence shown here is derived from an EMBL/GenBank/DDBJ whole genome shotgun (WGS) entry which is preliminary data.</text>
</comment>
<sequence length="166" mass="19677">MGCSGSGKSTLARALSTKLDLPYISMDRSFFWLPGWILREQSTIRLMVAEAVEAERWIMDGTGLNTFDLRLPRTDVVLWLRMPRMTCFVGVLRRWVHYWRQSRPDMADGCPERLDIEFLRYIWNFERVQTPEIKEKLMRYAQSARVFELRSRIELNALLQQISHHP</sequence>
<evidence type="ECO:0000313" key="2">
    <source>
        <dbReference type="Proteomes" id="UP001595648"/>
    </source>
</evidence>
<protein>
    <recommendedName>
        <fullName evidence="3">AAA family ATPase</fullName>
    </recommendedName>
</protein>
<dbReference type="SUPFAM" id="SSF52540">
    <property type="entry name" value="P-loop containing nucleoside triphosphate hydrolases"/>
    <property type="match status" value="1"/>
</dbReference>
<reference evidence="2" key="1">
    <citation type="journal article" date="2019" name="Int. J. Syst. Evol. Microbiol.">
        <title>The Global Catalogue of Microorganisms (GCM) 10K type strain sequencing project: providing services to taxonomists for standard genome sequencing and annotation.</title>
        <authorList>
            <consortium name="The Broad Institute Genomics Platform"/>
            <consortium name="The Broad Institute Genome Sequencing Center for Infectious Disease"/>
            <person name="Wu L."/>
            <person name="Ma J."/>
        </authorList>
    </citation>
    <scope>NUCLEOTIDE SEQUENCE [LARGE SCALE GENOMIC DNA]</scope>
    <source>
        <strain evidence="2">ICMP 19515</strain>
    </source>
</reference>
<proteinExistence type="predicted"/>